<keyword evidence="3" id="KW-1185">Reference proteome</keyword>
<evidence type="ECO:0000313" key="2">
    <source>
        <dbReference type="EMBL" id="CAG8655211.1"/>
    </source>
</evidence>
<accession>A0A9N9E0F7</accession>
<name>A0A9N9E0F7_9GLOM</name>
<evidence type="ECO:0000256" key="1">
    <source>
        <dbReference type="SAM" id="MobiDB-lite"/>
    </source>
</evidence>
<feature type="region of interest" description="Disordered" evidence="1">
    <location>
        <begin position="21"/>
        <end position="55"/>
    </location>
</feature>
<gene>
    <name evidence="2" type="ORF">AGERDE_LOCUS11568</name>
</gene>
<reference evidence="2" key="1">
    <citation type="submission" date="2021-06" db="EMBL/GenBank/DDBJ databases">
        <authorList>
            <person name="Kallberg Y."/>
            <person name="Tangrot J."/>
            <person name="Rosling A."/>
        </authorList>
    </citation>
    <scope>NUCLEOTIDE SEQUENCE</scope>
    <source>
        <strain evidence="2">MT106</strain>
    </source>
</reference>
<dbReference type="Proteomes" id="UP000789831">
    <property type="component" value="Unassembled WGS sequence"/>
</dbReference>
<feature type="non-terminal residue" evidence="2">
    <location>
        <position position="1"/>
    </location>
</feature>
<evidence type="ECO:0000313" key="3">
    <source>
        <dbReference type="Proteomes" id="UP000789831"/>
    </source>
</evidence>
<protein>
    <submittedName>
        <fullName evidence="2">4009_t:CDS:1</fullName>
    </submittedName>
</protein>
<organism evidence="2 3">
    <name type="scientific">Ambispora gerdemannii</name>
    <dbReference type="NCBI Taxonomy" id="144530"/>
    <lineage>
        <taxon>Eukaryota</taxon>
        <taxon>Fungi</taxon>
        <taxon>Fungi incertae sedis</taxon>
        <taxon>Mucoromycota</taxon>
        <taxon>Glomeromycotina</taxon>
        <taxon>Glomeromycetes</taxon>
        <taxon>Archaeosporales</taxon>
        <taxon>Ambisporaceae</taxon>
        <taxon>Ambispora</taxon>
    </lineage>
</organism>
<dbReference type="AlphaFoldDB" id="A0A9N9E0F7"/>
<feature type="compositionally biased region" description="Basic and acidic residues" evidence="1">
    <location>
        <begin position="36"/>
        <end position="46"/>
    </location>
</feature>
<sequence length="55" mass="6349">EQYIQPIYNNTATELFEIEEQQRNESSLFASSSEGLNKDINEEQFNHELTPSALT</sequence>
<proteinExistence type="predicted"/>
<comment type="caution">
    <text evidence="2">The sequence shown here is derived from an EMBL/GenBank/DDBJ whole genome shotgun (WGS) entry which is preliminary data.</text>
</comment>
<feature type="compositionally biased region" description="Polar residues" evidence="1">
    <location>
        <begin position="24"/>
        <end position="35"/>
    </location>
</feature>
<dbReference type="EMBL" id="CAJVPL010005171">
    <property type="protein sequence ID" value="CAG8655211.1"/>
    <property type="molecule type" value="Genomic_DNA"/>
</dbReference>